<proteinExistence type="predicted"/>
<dbReference type="Proteomes" id="UP001055115">
    <property type="component" value="Unassembled WGS sequence"/>
</dbReference>
<gene>
    <name evidence="1" type="ORF">ColSpa_11406</name>
</gene>
<keyword evidence="2" id="KW-1185">Reference proteome</keyword>
<accession>A0AA37UPQ2</accession>
<reference evidence="1 2" key="1">
    <citation type="submission" date="2022-03" db="EMBL/GenBank/DDBJ databases">
        <title>Genome data of Colletotrichum spp.</title>
        <authorList>
            <person name="Utami Y.D."/>
            <person name="Hiruma K."/>
        </authorList>
    </citation>
    <scope>NUCLEOTIDE SEQUENCE [LARGE SCALE GENOMIC DNA]</scope>
    <source>
        <strain evidence="1 2">MAFF 239500</strain>
    </source>
</reference>
<comment type="caution">
    <text evidence="1">The sequence shown here is derived from an EMBL/GenBank/DDBJ whole genome shotgun (WGS) entry which is preliminary data.</text>
</comment>
<name>A0AA37UPQ2_9PEZI</name>
<dbReference type="AlphaFoldDB" id="A0AA37UPQ2"/>
<dbReference type="GeneID" id="73332208"/>
<dbReference type="RefSeq" id="XP_049133575.1">
    <property type="nucleotide sequence ID" value="XM_049277618.1"/>
</dbReference>
<protein>
    <submittedName>
        <fullName evidence="1">Uncharacterized protein</fullName>
    </submittedName>
</protein>
<sequence>MGPNYDFNAMRPDLPAAATMDRQSRAVFRRHYVRLDTYPNGPVDPTYLGAVREPAIDYIYLNPKIDELSMGYQTAPPVLHDQTEQEAFCAPDLGNQYNVMVKKIRVVDEDWVRSSGFIDAENFWDQIDDEVSALYLNCYMYPNLQRARVTLLGLYEAFLPAGMPNNFAIRYYTDDDAVYIAEMEEDESEKKYRYTDTPNRRRPRNLVVRIDINHDASNDREEHRELEWTAILTKEEIESEDAWLGNPEFHRRLVWEMARMTLEERLWKRRILPTPTIVGNLQLLSTPTTN</sequence>
<organism evidence="1 2">
    <name type="scientific">Colletotrichum spaethianum</name>
    <dbReference type="NCBI Taxonomy" id="700344"/>
    <lineage>
        <taxon>Eukaryota</taxon>
        <taxon>Fungi</taxon>
        <taxon>Dikarya</taxon>
        <taxon>Ascomycota</taxon>
        <taxon>Pezizomycotina</taxon>
        <taxon>Sordariomycetes</taxon>
        <taxon>Hypocreomycetidae</taxon>
        <taxon>Glomerellales</taxon>
        <taxon>Glomerellaceae</taxon>
        <taxon>Colletotrichum</taxon>
        <taxon>Colletotrichum spaethianum species complex</taxon>
    </lineage>
</organism>
<evidence type="ECO:0000313" key="2">
    <source>
        <dbReference type="Proteomes" id="UP001055115"/>
    </source>
</evidence>
<evidence type="ECO:0000313" key="1">
    <source>
        <dbReference type="EMBL" id="GKT51225.1"/>
    </source>
</evidence>
<dbReference type="EMBL" id="BQXU01000046">
    <property type="protein sequence ID" value="GKT51225.1"/>
    <property type="molecule type" value="Genomic_DNA"/>
</dbReference>